<keyword evidence="1" id="KW-0732">Signal</keyword>
<evidence type="ECO:0000256" key="1">
    <source>
        <dbReference type="SAM" id="SignalP"/>
    </source>
</evidence>
<dbReference type="Gramene" id="rna-AYBTSS11_LOCUS2978">
    <property type="protein sequence ID" value="CAJ1893833.1"/>
    <property type="gene ID" value="gene-AYBTSS11_LOCUS2978"/>
</dbReference>
<feature type="signal peptide" evidence="1">
    <location>
        <begin position="1"/>
        <end position="16"/>
    </location>
</feature>
<dbReference type="Proteomes" id="UP001189624">
    <property type="component" value="Chromosome 1"/>
</dbReference>
<dbReference type="EMBL" id="OY731398">
    <property type="protein sequence ID" value="CAJ1893833.1"/>
    <property type="molecule type" value="Genomic_DNA"/>
</dbReference>
<feature type="domain" description="FAD dependent oxidoreductase" evidence="2">
    <location>
        <begin position="99"/>
        <end position="148"/>
    </location>
</feature>
<evidence type="ECO:0000259" key="2">
    <source>
        <dbReference type="Pfam" id="PF01266"/>
    </source>
</evidence>
<dbReference type="InterPro" id="IPR036188">
    <property type="entry name" value="FAD/NAD-bd_sf"/>
</dbReference>
<protein>
    <recommendedName>
        <fullName evidence="2">FAD dependent oxidoreductase domain-containing protein</fullName>
    </recommendedName>
</protein>
<dbReference type="Gene3D" id="3.50.50.60">
    <property type="entry name" value="FAD/NAD(P)-binding domain"/>
    <property type="match status" value="1"/>
</dbReference>
<accession>A0AA86RXD7</accession>
<evidence type="ECO:0000313" key="3">
    <source>
        <dbReference type="EMBL" id="CAJ1893833.1"/>
    </source>
</evidence>
<dbReference type="SUPFAM" id="SSF51971">
    <property type="entry name" value="Nucleotide-binding domain"/>
    <property type="match status" value="1"/>
</dbReference>
<sequence length="182" mass="19793">MCVVLHNLSLFTLSYACQCALDISVQASSLFGLLRVHAKGPLTHQMDYMKPTKPRRLRSSRPRLVGFPQPPTIVYPQNRAPISRAKSIKSSSPMDQSKRVVVCGGGVIGVCTAYFLGAKGAVVTLIEMSDVACAASGKAGGFLAYYCCPAPLPHTLGSCFLTYIRLWEVPYHILNSSVRMKL</sequence>
<evidence type="ECO:0000313" key="4">
    <source>
        <dbReference type="Proteomes" id="UP001189624"/>
    </source>
</evidence>
<dbReference type="Pfam" id="PF01266">
    <property type="entry name" value="DAO"/>
    <property type="match status" value="1"/>
</dbReference>
<gene>
    <name evidence="3" type="ORF">AYBTSS11_LOCUS2978</name>
</gene>
<reference evidence="3" key="1">
    <citation type="submission" date="2023-10" db="EMBL/GenBank/DDBJ databases">
        <authorList>
            <person name="Domelevo Entfellner J.-B."/>
        </authorList>
    </citation>
    <scope>NUCLEOTIDE SEQUENCE</scope>
</reference>
<dbReference type="PANTHER" id="PTHR13847:SF150">
    <property type="entry name" value="OXIDOREDUCTASE TDA3-RELATED"/>
    <property type="match status" value="1"/>
</dbReference>
<organism evidence="3 4">
    <name type="scientific">Sphenostylis stenocarpa</name>
    <dbReference type="NCBI Taxonomy" id="92480"/>
    <lineage>
        <taxon>Eukaryota</taxon>
        <taxon>Viridiplantae</taxon>
        <taxon>Streptophyta</taxon>
        <taxon>Embryophyta</taxon>
        <taxon>Tracheophyta</taxon>
        <taxon>Spermatophyta</taxon>
        <taxon>Magnoliopsida</taxon>
        <taxon>eudicotyledons</taxon>
        <taxon>Gunneridae</taxon>
        <taxon>Pentapetalae</taxon>
        <taxon>rosids</taxon>
        <taxon>fabids</taxon>
        <taxon>Fabales</taxon>
        <taxon>Fabaceae</taxon>
        <taxon>Papilionoideae</taxon>
        <taxon>50 kb inversion clade</taxon>
        <taxon>NPAAA clade</taxon>
        <taxon>indigoferoid/millettioid clade</taxon>
        <taxon>Phaseoleae</taxon>
        <taxon>Sphenostylis</taxon>
    </lineage>
</organism>
<dbReference type="InterPro" id="IPR006076">
    <property type="entry name" value="FAD-dep_OxRdtase"/>
</dbReference>
<dbReference type="AlphaFoldDB" id="A0AA86RXD7"/>
<name>A0AA86RXD7_9FABA</name>
<keyword evidence="4" id="KW-1185">Reference proteome</keyword>
<dbReference type="GO" id="GO:0005737">
    <property type="term" value="C:cytoplasm"/>
    <property type="evidence" value="ECO:0007669"/>
    <property type="project" value="TreeGrafter"/>
</dbReference>
<dbReference type="PANTHER" id="PTHR13847">
    <property type="entry name" value="SARCOSINE DEHYDROGENASE-RELATED"/>
    <property type="match status" value="1"/>
</dbReference>
<proteinExistence type="predicted"/>
<feature type="chain" id="PRO_5041640326" description="FAD dependent oxidoreductase domain-containing protein" evidence="1">
    <location>
        <begin position="17"/>
        <end position="182"/>
    </location>
</feature>